<dbReference type="FunFam" id="2.60.34.10:FF:000014">
    <property type="entry name" value="Chaperone protein DnaK HSP70"/>
    <property type="match status" value="1"/>
</dbReference>
<evidence type="ECO:0000256" key="5">
    <source>
        <dbReference type="ARBA" id="ARBA00023016"/>
    </source>
</evidence>
<dbReference type="Gene3D" id="2.60.34.10">
    <property type="entry name" value="Substrate Binding Domain Of DNAk, Chain A, domain 1"/>
    <property type="match status" value="1"/>
</dbReference>
<dbReference type="Gene3D" id="1.20.1270.10">
    <property type="match status" value="1"/>
</dbReference>
<feature type="region of interest" description="Disordered" evidence="10">
    <location>
        <begin position="581"/>
        <end position="622"/>
    </location>
</feature>
<proteinExistence type="evidence at transcript level"/>
<keyword evidence="3 7" id="KW-0547">Nucleotide-binding</keyword>
<dbReference type="AlphaFoldDB" id="A0A243S3T8"/>
<keyword evidence="6 7" id="KW-0143">Chaperone</keyword>
<comment type="induction">
    <text evidence="7">By stress conditions e.g. heat shock.</text>
</comment>
<dbReference type="Gene3D" id="3.90.640.10">
    <property type="entry name" value="Actin, Chain A, domain 4"/>
    <property type="match status" value="1"/>
</dbReference>
<evidence type="ECO:0000256" key="6">
    <source>
        <dbReference type="ARBA" id="ARBA00023186"/>
    </source>
</evidence>
<dbReference type="InterPro" id="IPR018181">
    <property type="entry name" value="Heat_shock_70_CS"/>
</dbReference>
<dbReference type="GO" id="GO:0140662">
    <property type="term" value="F:ATP-dependent protein folding chaperone"/>
    <property type="evidence" value="ECO:0007669"/>
    <property type="project" value="InterPro"/>
</dbReference>
<dbReference type="PRINTS" id="PR00301">
    <property type="entry name" value="HEATSHOCK70"/>
</dbReference>
<feature type="compositionally biased region" description="Basic and acidic residues" evidence="10">
    <location>
        <begin position="495"/>
        <end position="510"/>
    </location>
</feature>
<dbReference type="PROSITE" id="PS01036">
    <property type="entry name" value="HSP70_3"/>
    <property type="match status" value="1"/>
</dbReference>
<accession>A0A243S3T8</accession>
<keyword evidence="5 7" id="KW-0346">Stress response</keyword>
<dbReference type="RefSeq" id="WP_086601514.1">
    <property type="nucleotide sequence ID" value="NZ_NGFN01000083.1"/>
</dbReference>
<feature type="compositionally biased region" description="Acidic residues" evidence="10">
    <location>
        <begin position="604"/>
        <end position="615"/>
    </location>
</feature>
<evidence type="ECO:0000256" key="2">
    <source>
        <dbReference type="ARBA" id="ARBA00022553"/>
    </source>
</evidence>
<reference evidence="11 12" key="1">
    <citation type="submission" date="2017-05" db="EMBL/GenBank/DDBJ databases">
        <title>Biotechnological potential of actinobacteria isolated from South African environments.</title>
        <authorList>
            <person name="Le Roes-Hill M."/>
            <person name="Prins A."/>
            <person name="Durrell K.A."/>
        </authorList>
    </citation>
    <scope>NUCLEOTIDE SEQUENCE [LARGE SCALE GENOMIC DNA]</scope>
    <source>
        <strain evidence="11 12">HMC13</strain>
    </source>
</reference>
<dbReference type="SUPFAM" id="SSF100920">
    <property type="entry name" value="Heat shock protein 70kD (HSP70), peptide-binding domain"/>
    <property type="match status" value="1"/>
</dbReference>
<name>A0A243S3T8_9ACTN</name>
<keyword evidence="4 7" id="KW-0067">ATP-binding</keyword>
<sequence length="622" mass="67028">MARSVGIDLGTTNSVVSVLEGGEPTVITNTEGARTTPSVVAFAKNGEVLVGEVAKRQAVTNVDRTARSVKRHIGDHSWRFPEHSDIDGKRYTAQEISARVLQKLKRDAEAYLGEDVTDAVITVPAYFDDSQRQATKEAGEIAGLKVLRIINEPTAAALAYGLEKGNDQTVLVFDLGGGTFDVSLLEMGEGVIEVKATNGDTHLGGDDWDQRVVDHLVKQFKNHYGVDLSKDKMAVQRLREAAEKAKIELSSSSETTINLPYITASAEGPLHLDEKLTRAQFEQLTADLLERCKTPFHNAIKDAGIKVSDIDHVVLVGGSTRMPAVTELVKGLTGKEPHKGVNPDEVVAVGAALQAGVLRGDVKDVLLLDVTPLSLGIETKGGIMTKLIERNTTIPTRRSEIFTTAEDNQPSVTVQVYQGERDIAAYNKKLGMFELTGIAPAPRGVPQIEVAFDIDADGIMHVSAKDLATGREQKMTVTGGSALPKDDIDRMVREAEQHAEEDRRRREAAETRNQGEQLVYSTEKLIKDNAEKIPADARSETETALAELKEKLKGEDTAAIRQAIDRTAQAAQRIGTALYEKSRVEQPAGDTGAAAGGGTAGGSSEDEVVDAEIVDDDKREAG</sequence>
<dbReference type="InterPro" id="IPR029048">
    <property type="entry name" value="HSP70_C_sf"/>
</dbReference>
<dbReference type="EMBL" id="NGFN01000083">
    <property type="protein sequence ID" value="OUD02276.1"/>
    <property type="molecule type" value="Genomic_DNA"/>
</dbReference>
<evidence type="ECO:0000313" key="11">
    <source>
        <dbReference type="EMBL" id="OUD02276.1"/>
    </source>
</evidence>
<comment type="function">
    <text evidence="7">Acts as a chaperone.</text>
</comment>
<protein>
    <recommendedName>
        <fullName evidence="7">Chaperone protein DnaK</fullName>
    </recommendedName>
    <alternativeName>
        <fullName evidence="7">HSP70</fullName>
    </alternativeName>
    <alternativeName>
        <fullName evidence="7">Heat shock 70 kDa protein</fullName>
    </alternativeName>
    <alternativeName>
        <fullName evidence="7">Heat shock protein 70</fullName>
    </alternativeName>
</protein>
<dbReference type="PROSITE" id="PS00297">
    <property type="entry name" value="HSP70_1"/>
    <property type="match status" value="1"/>
</dbReference>
<organism evidence="11 12">
    <name type="scientific">Streptomyces swartbergensis</name>
    <dbReference type="NCBI Taxonomy" id="487165"/>
    <lineage>
        <taxon>Bacteria</taxon>
        <taxon>Bacillati</taxon>
        <taxon>Actinomycetota</taxon>
        <taxon>Actinomycetes</taxon>
        <taxon>Kitasatosporales</taxon>
        <taxon>Streptomycetaceae</taxon>
        <taxon>Streptomyces</taxon>
    </lineage>
</organism>
<gene>
    <name evidence="7" type="primary">dnaK</name>
    <name evidence="11" type="ORF">CA983_15665</name>
</gene>
<evidence type="ECO:0000256" key="7">
    <source>
        <dbReference type="HAMAP-Rule" id="MF_00332"/>
    </source>
</evidence>
<dbReference type="NCBIfam" id="NF001413">
    <property type="entry name" value="PRK00290.1"/>
    <property type="match status" value="1"/>
</dbReference>
<dbReference type="InterPro" id="IPR012725">
    <property type="entry name" value="Chaperone_DnaK"/>
</dbReference>
<feature type="coiled-coil region" evidence="9">
    <location>
        <begin position="228"/>
        <end position="255"/>
    </location>
</feature>
<evidence type="ECO:0000256" key="10">
    <source>
        <dbReference type="SAM" id="MobiDB-lite"/>
    </source>
</evidence>
<dbReference type="GO" id="GO:0005524">
    <property type="term" value="F:ATP binding"/>
    <property type="evidence" value="ECO:0007669"/>
    <property type="project" value="UniProtKB-UniRule"/>
</dbReference>
<dbReference type="FunFam" id="3.30.420.40:FF:000071">
    <property type="entry name" value="Molecular chaperone DnaK"/>
    <property type="match status" value="1"/>
</dbReference>
<dbReference type="Proteomes" id="UP000195105">
    <property type="component" value="Unassembled WGS sequence"/>
</dbReference>
<dbReference type="SUPFAM" id="SSF100934">
    <property type="entry name" value="Heat shock protein 70kD (HSP70), C-terminal subdomain"/>
    <property type="match status" value="1"/>
</dbReference>
<dbReference type="FunFam" id="3.90.640.10:FF:000003">
    <property type="entry name" value="Molecular chaperone DnaK"/>
    <property type="match status" value="1"/>
</dbReference>
<dbReference type="Pfam" id="PF00012">
    <property type="entry name" value="HSP70"/>
    <property type="match status" value="1"/>
</dbReference>
<dbReference type="InterPro" id="IPR013126">
    <property type="entry name" value="Hsp_70_fam"/>
</dbReference>
<dbReference type="Gene3D" id="3.30.420.40">
    <property type="match status" value="2"/>
</dbReference>
<dbReference type="NCBIfam" id="TIGR02350">
    <property type="entry name" value="prok_dnaK"/>
    <property type="match status" value="1"/>
</dbReference>
<keyword evidence="12" id="KW-1185">Reference proteome</keyword>
<evidence type="ECO:0000313" key="12">
    <source>
        <dbReference type="Proteomes" id="UP000195105"/>
    </source>
</evidence>
<keyword evidence="9" id="KW-0175">Coiled coil</keyword>
<dbReference type="HAMAP" id="MF_00332">
    <property type="entry name" value="DnaK"/>
    <property type="match status" value="1"/>
</dbReference>
<evidence type="ECO:0000256" key="9">
    <source>
        <dbReference type="SAM" id="Coils"/>
    </source>
</evidence>
<dbReference type="InterPro" id="IPR043129">
    <property type="entry name" value="ATPase_NBD"/>
</dbReference>
<evidence type="ECO:0000256" key="8">
    <source>
        <dbReference type="RuleBase" id="RU003322"/>
    </source>
</evidence>
<evidence type="ECO:0000256" key="1">
    <source>
        <dbReference type="ARBA" id="ARBA00007381"/>
    </source>
</evidence>
<feature type="region of interest" description="Disordered" evidence="10">
    <location>
        <begin position="495"/>
        <end position="517"/>
    </location>
</feature>
<evidence type="ECO:0000256" key="3">
    <source>
        <dbReference type="ARBA" id="ARBA00022741"/>
    </source>
</evidence>
<dbReference type="PROSITE" id="PS00329">
    <property type="entry name" value="HSP70_2"/>
    <property type="match status" value="1"/>
</dbReference>
<keyword evidence="2 7" id="KW-0597">Phosphoprotein</keyword>
<dbReference type="FunFam" id="1.20.1270.10:FF:000001">
    <property type="entry name" value="Molecular chaperone DnaK"/>
    <property type="match status" value="1"/>
</dbReference>
<dbReference type="PANTHER" id="PTHR19375">
    <property type="entry name" value="HEAT SHOCK PROTEIN 70KDA"/>
    <property type="match status" value="1"/>
</dbReference>
<evidence type="ECO:0000256" key="4">
    <source>
        <dbReference type="ARBA" id="ARBA00022840"/>
    </source>
</evidence>
<dbReference type="CDD" id="cd10234">
    <property type="entry name" value="ASKHA_NBD_HSP70_DnaK-like"/>
    <property type="match status" value="1"/>
</dbReference>
<feature type="modified residue" description="Phosphothreonine; by autocatalysis" evidence="7">
    <location>
        <position position="179"/>
    </location>
</feature>
<dbReference type="SUPFAM" id="SSF53067">
    <property type="entry name" value="Actin-like ATPase domain"/>
    <property type="match status" value="2"/>
</dbReference>
<comment type="caution">
    <text evidence="11">The sequence shown here is derived from an EMBL/GenBank/DDBJ whole genome shotgun (WGS) entry which is preliminary data.</text>
</comment>
<dbReference type="InterPro" id="IPR029047">
    <property type="entry name" value="HSP70_peptide-bd_sf"/>
</dbReference>
<comment type="similarity">
    <text evidence="1 7 8">Belongs to the heat shock protein 70 family.</text>
</comment>
<dbReference type="GO" id="GO:0051082">
    <property type="term" value="F:unfolded protein binding"/>
    <property type="evidence" value="ECO:0007669"/>
    <property type="project" value="InterPro"/>
</dbReference>